<dbReference type="GO" id="GO:0042910">
    <property type="term" value="F:xenobiotic transmembrane transporter activity"/>
    <property type="evidence" value="ECO:0007669"/>
    <property type="project" value="InterPro"/>
</dbReference>
<keyword evidence="6 7" id="KW-0472">Membrane</keyword>
<evidence type="ECO:0000256" key="3">
    <source>
        <dbReference type="ARBA" id="ARBA00022475"/>
    </source>
</evidence>
<keyword evidence="3" id="KW-1003">Cell membrane</keyword>
<dbReference type="PANTHER" id="PTHR43549:SF2">
    <property type="entry name" value="MULTIDRUG RESISTANCE PROTEIN NORM-RELATED"/>
    <property type="match status" value="1"/>
</dbReference>
<keyword evidence="4 7" id="KW-0812">Transmembrane</keyword>
<keyword evidence="2" id="KW-0813">Transport</keyword>
<keyword evidence="5 7" id="KW-1133">Transmembrane helix</keyword>
<dbReference type="InterPro" id="IPR048279">
    <property type="entry name" value="MdtK-like"/>
</dbReference>
<name>A0A7V7UDI5_9FIRM</name>
<comment type="caution">
    <text evidence="8">The sequence shown here is derived from an EMBL/GenBank/DDBJ whole genome shotgun (WGS) entry which is preliminary data.</text>
</comment>
<reference evidence="8 9" key="1">
    <citation type="submission" date="2019-09" db="EMBL/GenBank/DDBJ databases">
        <authorList>
            <person name="Valk L.C."/>
        </authorList>
    </citation>
    <scope>NUCLEOTIDE SEQUENCE [LARGE SCALE GENOMIC DNA]</scope>
    <source>
        <strain evidence="8">GalUA</strain>
    </source>
</reference>
<dbReference type="RefSeq" id="WP_151140556.1">
    <property type="nucleotide sequence ID" value="NZ_WAGX01000002.1"/>
</dbReference>
<dbReference type="PIRSF" id="PIRSF006603">
    <property type="entry name" value="DinF"/>
    <property type="match status" value="1"/>
</dbReference>
<feature type="transmembrane region" description="Helical" evidence="7">
    <location>
        <begin position="378"/>
        <end position="398"/>
    </location>
</feature>
<evidence type="ECO:0000256" key="2">
    <source>
        <dbReference type="ARBA" id="ARBA00022448"/>
    </source>
</evidence>
<dbReference type="Proteomes" id="UP000461768">
    <property type="component" value="Unassembled WGS sequence"/>
</dbReference>
<dbReference type="CDD" id="cd13138">
    <property type="entry name" value="MATE_yoeA_like"/>
    <property type="match status" value="1"/>
</dbReference>
<gene>
    <name evidence="8" type="ORF">F7O84_00355</name>
</gene>
<feature type="transmembrane region" description="Helical" evidence="7">
    <location>
        <begin position="147"/>
        <end position="165"/>
    </location>
</feature>
<dbReference type="AlphaFoldDB" id="A0A7V7UDI5"/>
<keyword evidence="9" id="KW-1185">Reference proteome</keyword>
<feature type="transmembrane region" description="Helical" evidence="7">
    <location>
        <begin position="205"/>
        <end position="225"/>
    </location>
</feature>
<evidence type="ECO:0000256" key="4">
    <source>
        <dbReference type="ARBA" id="ARBA00022692"/>
    </source>
</evidence>
<dbReference type="EMBL" id="WAGX01000002">
    <property type="protein sequence ID" value="KAB1440970.1"/>
    <property type="molecule type" value="Genomic_DNA"/>
</dbReference>
<accession>A0A7V7UDI5</accession>
<sequence length="469" mass="51288">MSKTEVIISKKDESFRDFSLNGNMWMVILQVGFPLALYQELIQLFKILDSMMASHISATSVSAVAYLSQINMMLAAIGGGLAVGGSLKISQAYGEGNYELVKKRVNSLFALCAILGVSLLVFVLPFTVPLLRLANTPEELITIGSKYFAIELIGLVITFFNNVYICVERARGNSKRILTLNIVVIGVKLSLTALFVYVLQWGITMIAMATIISQSVLLIAGMISLNKKNNAFGLSFEYMSFKKEITKPMLSLSFPVIVEKVAFNFGKVIINSMSGIYGSLTVGALGISNSIGGLTTNPQNGFQEGAAAIISQNLGAAKPKRSLDAFKKVLVINIIVGILGFILTRLYLNQISDVFSNSVNGVDYQFKELIYTIYRFESLGGCIPLGINAAVISLMLGFGYTKCTLLINFCRVFVFRIPILWGLQMFTSLGSESVGVVMMVSNVLVTLFSCIVAVIVIKKICREYQITFF</sequence>
<feature type="transmembrane region" description="Helical" evidence="7">
    <location>
        <begin position="105"/>
        <end position="127"/>
    </location>
</feature>
<dbReference type="GO" id="GO:0005886">
    <property type="term" value="C:plasma membrane"/>
    <property type="evidence" value="ECO:0007669"/>
    <property type="project" value="UniProtKB-SubCell"/>
</dbReference>
<comment type="subcellular location">
    <subcellularLocation>
        <location evidence="1">Cell membrane</location>
        <topology evidence="1">Multi-pass membrane protein</topology>
    </subcellularLocation>
</comment>
<dbReference type="GO" id="GO:0015297">
    <property type="term" value="F:antiporter activity"/>
    <property type="evidence" value="ECO:0007669"/>
    <property type="project" value="InterPro"/>
</dbReference>
<protein>
    <submittedName>
        <fullName evidence="8">MATE family efflux transporter</fullName>
    </submittedName>
</protein>
<dbReference type="PANTHER" id="PTHR43549">
    <property type="entry name" value="MULTIDRUG RESISTANCE PROTEIN YPNP-RELATED"/>
    <property type="match status" value="1"/>
</dbReference>
<dbReference type="InterPro" id="IPR052031">
    <property type="entry name" value="Membrane_Transporter-Flippase"/>
</dbReference>
<dbReference type="OrthoDB" id="385629at2"/>
<proteinExistence type="predicted"/>
<evidence type="ECO:0000256" key="5">
    <source>
        <dbReference type="ARBA" id="ARBA00022989"/>
    </source>
</evidence>
<reference evidence="8 9" key="2">
    <citation type="submission" date="2020-02" db="EMBL/GenBank/DDBJ databases">
        <title>Candidatus Galacturonibacter soehngenii shows hetero-acetogenic catabolism of galacturonic acid but lacks a canonical carbon monoxide dehydrogenase/acetyl-CoA synthase complex.</title>
        <authorList>
            <person name="Diender M."/>
            <person name="Stouten G.R."/>
            <person name="Petersen J.F."/>
            <person name="Nielsen P.H."/>
            <person name="Dueholm M.S."/>
            <person name="Pronk J.T."/>
            <person name="Van Loosdrecht M.C.M."/>
        </authorList>
    </citation>
    <scope>NUCLEOTIDE SEQUENCE [LARGE SCALE GENOMIC DNA]</scope>
    <source>
        <strain evidence="8">GalUA</strain>
    </source>
</reference>
<feature type="transmembrane region" description="Helical" evidence="7">
    <location>
        <begin position="177"/>
        <end position="199"/>
    </location>
</feature>
<evidence type="ECO:0000256" key="1">
    <source>
        <dbReference type="ARBA" id="ARBA00004651"/>
    </source>
</evidence>
<evidence type="ECO:0000313" key="8">
    <source>
        <dbReference type="EMBL" id="KAB1440970.1"/>
    </source>
</evidence>
<evidence type="ECO:0000256" key="7">
    <source>
        <dbReference type="SAM" id="Phobius"/>
    </source>
</evidence>
<evidence type="ECO:0000256" key="6">
    <source>
        <dbReference type="ARBA" id="ARBA00023136"/>
    </source>
</evidence>
<feature type="transmembrane region" description="Helical" evidence="7">
    <location>
        <begin position="58"/>
        <end position="84"/>
    </location>
</feature>
<organism evidence="8 9">
    <name type="scientific">Candidatus Galacturonatibacter soehngenii</name>
    <dbReference type="NCBI Taxonomy" id="2307010"/>
    <lineage>
        <taxon>Bacteria</taxon>
        <taxon>Bacillati</taxon>
        <taxon>Bacillota</taxon>
        <taxon>Clostridia</taxon>
        <taxon>Lachnospirales</taxon>
        <taxon>Lachnospiraceae</taxon>
        <taxon>Candidatus Galacturonatibacter</taxon>
    </lineage>
</organism>
<feature type="transmembrane region" description="Helical" evidence="7">
    <location>
        <begin position="435"/>
        <end position="457"/>
    </location>
</feature>
<feature type="transmembrane region" description="Helical" evidence="7">
    <location>
        <begin position="20"/>
        <end position="38"/>
    </location>
</feature>
<dbReference type="NCBIfam" id="TIGR00797">
    <property type="entry name" value="matE"/>
    <property type="match status" value="1"/>
</dbReference>
<feature type="transmembrane region" description="Helical" evidence="7">
    <location>
        <begin position="329"/>
        <end position="348"/>
    </location>
</feature>
<dbReference type="InterPro" id="IPR002528">
    <property type="entry name" value="MATE_fam"/>
</dbReference>
<evidence type="ECO:0000313" key="9">
    <source>
        <dbReference type="Proteomes" id="UP000461768"/>
    </source>
</evidence>
<feature type="transmembrane region" description="Helical" evidence="7">
    <location>
        <begin position="405"/>
        <end position="423"/>
    </location>
</feature>
<dbReference type="Pfam" id="PF01554">
    <property type="entry name" value="MatE"/>
    <property type="match status" value="2"/>
</dbReference>